<accession>A0A099FFU9</accession>
<organism evidence="2 3">
    <name type="scientific">Paracoccus sphaerophysae</name>
    <dbReference type="NCBI Taxonomy" id="690417"/>
    <lineage>
        <taxon>Bacteria</taxon>
        <taxon>Pseudomonadati</taxon>
        <taxon>Pseudomonadota</taxon>
        <taxon>Alphaproteobacteria</taxon>
        <taxon>Rhodobacterales</taxon>
        <taxon>Paracoccaceae</taxon>
        <taxon>Paracoccus</taxon>
    </lineage>
</organism>
<evidence type="ECO:0008006" key="4">
    <source>
        <dbReference type="Google" id="ProtNLM"/>
    </source>
</evidence>
<dbReference type="STRING" id="690417.IC63_00250"/>
<dbReference type="OrthoDB" id="7765738at2"/>
<evidence type="ECO:0000313" key="3">
    <source>
        <dbReference type="Proteomes" id="UP000029917"/>
    </source>
</evidence>
<comment type="caution">
    <text evidence="2">The sequence shown here is derived from an EMBL/GenBank/DDBJ whole genome shotgun (WGS) entry which is preliminary data.</text>
</comment>
<gene>
    <name evidence="2" type="ORF">IC63_00250</name>
</gene>
<keyword evidence="3" id="KW-1185">Reference proteome</keyword>
<feature type="signal peptide" evidence="1">
    <location>
        <begin position="1"/>
        <end position="19"/>
    </location>
</feature>
<keyword evidence="1" id="KW-0732">Signal</keyword>
<name>A0A099FFU9_9RHOB</name>
<dbReference type="RefSeq" id="WP_036715849.1">
    <property type="nucleotide sequence ID" value="NZ_JRKS01000001.1"/>
</dbReference>
<dbReference type="EMBL" id="JRKS01000001">
    <property type="protein sequence ID" value="KGJ09625.1"/>
    <property type="molecule type" value="Genomic_DNA"/>
</dbReference>
<evidence type="ECO:0000256" key="1">
    <source>
        <dbReference type="SAM" id="SignalP"/>
    </source>
</evidence>
<reference evidence="2 3" key="1">
    <citation type="submission" date="2014-09" db="EMBL/GenBank/DDBJ databases">
        <authorList>
            <person name="McGinnis J.M."/>
            <person name="Wolfgang W.J."/>
        </authorList>
    </citation>
    <scope>NUCLEOTIDE SEQUENCE [LARGE SCALE GENOMIC DNA]</scope>
    <source>
        <strain evidence="2 3">HAMBI 3106</strain>
    </source>
</reference>
<dbReference type="Proteomes" id="UP000029917">
    <property type="component" value="Unassembled WGS sequence"/>
</dbReference>
<dbReference type="AlphaFoldDB" id="A0A099FFU9"/>
<reference evidence="2 3" key="2">
    <citation type="submission" date="2014-10" db="EMBL/GenBank/DDBJ databases">
        <title>Paracoccus sanguinis sp. nov., isolated from clinical specimens of New York State patients.</title>
        <authorList>
            <person name="Mingle L.A."/>
            <person name="Cole J.A."/>
            <person name="Lapierre P."/>
            <person name="Musser K.A."/>
        </authorList>
    </citation>
    <scope>NUCLEOTIDE SEQUENCE [LARGE SCALE GENOMIC DNA]</scope>
    <source>
        <strain evidence="2 3">HAMBI 3106</strain>
    </source>
</reference>
<evidence type="ECO:0000313" key="2">
    <source>
        <dbReference type="EMBL" id="KGJ09625.1"/>
    </source>
</evidence>
<protein>
    <recommendedName>
        <fullName evidence="4">Cellulose biosynthesis protein BcsS</fullName>
    </recommendedName>
</protein>
<proteinExistence type="predicted"/>
<sequence length="210" mass="23120">MRLLGYALAVMLAFTRAAAAGDGTWTQVDVWARGVQWVTNVERGAWVLGTAAGKDDGEWWSRASVLRTWQFGPEKAPWKLRAGVAARAEQIPAWEIEDHDLAHCLPADPDMCGALEFGARLSVDRWAEYGRWGTFVMADWISIDNAKLGVLGLTHLPSGIGGQISVWHEEGGAVTPTIMLSKSLTKRLSVRFGHKFVEDETFIGVSFSTY</sequence>
<feature type="chain" id="PRO_5001945605" description="Cellulose biosynthesis protein BcsS" evidence="1">
    <location>
        <begin position="20"/>
        <end position="210"/>
    </location>
</feature>